<dbReference type="OrthoDB" id="6493944at2759"/>
<keyword evidence="6 7" id="KW-0472">Membrane</keyword>
<dbReference type="Pfam" id="PF00939">
    <property type="entry name" value="Na_sulph_symp"/>
    <property type="match status" value="2"/>
</dbReference>
<keyword evidence="9" id="KW-1185">Reference proteome</keyword>
<reference evidence="9" key="1">
    <citation type="journal article" date="2014" name="Nat. Genet.">
        <title>Genome of the human hookworm Necator americanus.</title>
        <authorList>
            <person name="Tang Y.T."/>
            <person name="Gao X."/>
            <person name="Rosa B.A."/>
            <person name="Abubucker S."/>
            <person name="Hallsworth-Pepin K."/>
            <person name="Martin J."/>
            <person name="Tyagi R."/>
            <person name="Heizer E."/>
            <person name="Zhang X."/>
            <person name="Bhonagiri-Palsikar V."/>
            <person name="Minx P."/>
            <person name="Warren W.C."/>
            <person name="Wang Q."/>
            <person name="Zhan B."/>
            <person name="Hotez P.J."/>
            <person name="Sternberg P.W."/>
            <person name="Dougall A."/>
            <person name="Gaze S.T."/>
            <person name="Mulvenna J."/>
            <person name="Sotillo J."/>
            <person name="Ranganathan S."/>
            <person name="Rabelo E.M."/>
            <person name="Wilson R.K."/>
            <person name="Felgner P.L."/>
            <person name="Bethony J."/>
            <person name="Hawdon J.M."/>
            <person name="Gasser R.B."/>
            <person name="Loukas A."/>
            <person name="Mitreva M."/>
        </authorList>
    </citation>
    <scope>NUCLEOTIDE SEQUENCE [LARGE SCALE GENOMIC DNA]</scope>
</reference>
<dbReference type="KEGG" id="nai:NECAME_15179"/>
<dbReference type="GO" id="GO:0005886">
    <property type="term" value="C:plasma membrane"/>
    <property type="evidence" value="ECO:0007669"/>
    <property type="project" value="TreeGrafter"/>
</dbReference>
<keyword evidence="3" id="KW-0813">Transport</keyword>
<gene>
    <name evidence="8" type="ORF">NECAME_15179</name>
</gene>
<evidence type="ECO:0000256" key="2">
    <source>
        <dbReference type="ARBA" id="ARBA00006772"/>
    </source>
</evidence>
<feature type="transmembrane region" description="Helical" evidence="7">
    <location>
        <begin position="54"/>
        <end position="72"/>
    </location>
</feature>
<evidence type="ECO:0000256" key="3">
    <source>
        <dbReference type="ARBA" id="ARBA00022448"/>
    </source>
</evidence>
<dbReference type="GO" id="GO:0015137">
    <property type="term" value="F:citrate transmembrane transporter activity"/>
    <property type="evidence" value="ECO:0007669"/>
    <property type="project" value="TreeGrafter"/>
</dbReference>
<dbReference type="InterPro" id="IPR001898">
    <property type="entry name" value="SLC13A/DASS"/>
</dbReference>
<dbReference type="InterPro" id="IPR031312">
    <property type="entry name" value="Na/sul_symport_CS"/>
</dbReference>
<feature type="transmembrane region" description="Helical" evidence="7">
    <location>
        <begin position="379"/>
        <end position="397"/>
    </location>
</feature>
<dbReference type="PANTHER" id="PTHR10283:SF85">
    <property type="entry name" value="SODIUM-DEPENDENT HIGH-AFFINITY DICARBOXYLATE TRANSPORTER 3"/>
    <property type="match status" value="1"/>
</dbReference>
<feature type="transmembrane region" description="Helical" evidence="7">
    <location>
        <begin position="296"/>
        <end position="329"/>
    </location>
</feature>
<feature type="transmembrane region" description="Helical" evidence="7">
    <location>
        <begin position="211"/>
        <end position="227"/>
    </location>
</feature>
<feature type="transmembrane region" description="Helical" evidence="7">
    <location>
        <begin position="93"/>
        <end position="110"/>
    </location>
</feature>
<feature type="transmembrane region" description="Helical" evidence="7">
    <location>
        <begin position="12"/>
        <end position="34"/>
    </location>
</feature>
<protein>
    <submittedName>
        <fullName evidence="8">Sodium:sulfate symporter transmembrane region</fullName>
    </submittedName>
</protein>
<keyword evidence="5 7" id="KW-1133">Transmembrane helix</keyword>
<dbReference type="EMBL" id="KI669067">
    <property type="protein sequence ID" value="ETN69657.1"/>
    <property type="molecule type" value="Genomic_DNA"/>
</dbReference>
<dbReference type="PANTHER" id="PTHR10283">
    <property type="entry name" value="SOLUTE CARRIER FAMILY 13 MEMBER"/>
    <property type="match status" value="1"/>
</dbReference>
<name>W2SLP8_NECAM</name>
<evidence type="ECO:0000256" key="1">
    <source>
        <dbReference type="ARBA" id="ARBA00004141"/>
    </source>
</evidence>
<evidence type="ECO:0000256" key="5">
    <source>
        <dbReference type="ARBA" id="ARBA00022989"/>
    </source>
</evidence>
<dbReference type="GO" id="GO:0015141">
    <property type="term" value="F:succinate transmembrane transporter activity"/>
    <property type="evidence" value="ECO:0007669"/>
    <property type="project" value="TreeGrafter"/>
</dbReference>
<feature type="transmembrane region" description="Helical" evidence="7">
    <location>
        <begin position="341"/>
        <end position="359"/>
    </location>
</feature>
<comment type="similarity">
    <text evidence="2">Belongs to the SLC13A/DASS transporter (TC 2.A.47) family. NADC subfamily.</text>
</comment>
<comment type="subcellular location">
    <subcellularLocation>
        <location evidence="1">Membrane</location>
        <topology evidence="1">Multi-pass membrane protein</topology>
    </subcellularLocation>
</comment>
<feature type="transmembrane region" description="Helical" evidence="7">
    <location>
        <begin position="122"/>
        <end position="146"/>
    </location>
</feature>
<evidence type="ECO:0000256" key="6">
    <source>
        <dbReference type="ARBA" id="ARBA00023136"/>
    </source>
</evidence>
<evidence type="ECO:0000313" key="8">
    <source>
        <dbReference type="EMBL" id="ETN69657.1"/>
    </source>
</evidence>
<feature type="transmembrane region" description="Helical" evidence="7">
    <location>
        <begin position="258"/>
        <end position="276"/>
    </location>
</feature>
<feature type="transmembrane region" description="Helical" evidence="7">
    <location>
        <begin position="172"/>
        <end position="191"/>
    </location>
</feature>
<organism evidence="8 9">
    <name type="scientific">Necator americanus</name>
    <name type="common">Human hookworm</name>
    <dbReference type="NCBI Taxonomy" id="51031"/>
    <lineage>
        <taxon>Eukaryota</taxon>
        <taxon>Metazoa</taxon>
        <taxon>Ecdysozoa</taxon>
        <taxon>Nematoda</taxon>
        <taxon>Chromadorea</taxon>
        <taxon>Rhabditida</taxon>
        <taxon>Rhabditina</taxon>
        <taxon>Rhabditomorpha</taxon>
        <taxon>Strongyloidea</taxon>
        <taxon>Ancylostomatidae</taxon>
        <taxon>Bunostominae</taxon>
        <taxon>Necator</taxon>
    </lineage>
</organism>
<evidence type="ECO:0000313" key="9">
    <source>
        <dbReference type="Proteomes" id="UP000053676"/>
    </source>
</evidence>
<dbReference type="Proteomes" id="UP000053676">
    <property type="component" value="Unassembled WGS sequence"/>
</dbReference>
<dbReference type="PROSITE" id="PS01271">
    <property type="entry name" value="NA_SULFATE"/>
    <property type="match status" value="1"/>
</dbReference>
<accession>W2SLP8</accession>
<dbReference type="AlphaFoldDB" id="W2SLP8"/>
<dbReference type="OMA" id="DIRANCA"/>
<evidence type="ECO:0000256" key="7">
    <source>
        <dbReference type="SAM" id="Phobius"/>
    </source>
</evidence>
<keyword evidence="4 7" id="KW-0812">Transmembrane</keyword>
<dbReference type="STRING" id="51031.W2SLP8"/>
<sequence length="423" mass="47205">MFRLFQEWRCAFCIAVMATYWMTEVLPLAVTALLPVILFPLTDVMTCTETAQQFINDTNFLFIGGLIMAAAVEKCDLHQRVALSVLKMVGGETKWIMLGFMTVTALLRLFGDVDISMNYMTWLIFAMPLMVLCLFAAWLTLALFFLRGAPAKDDHITELMHKRYEELPRISYAEKSVVFCFFVLLCLWIFRDPGFFKGFKNFFPKDSYTDATSAMIVGVLLFALPNEKPDLFTYKSKEEMKKVTLKDRLMDWPTMQKNFPWSVVLLLGGGFALAAGVKEAGLSIIMGRSLSTLEHLPLWALQILSMAITMGITNICSNTVTATIFVPIVATLASQMERHPFSLMLPTTLACSFAFVLPVGTPPNAIVFGSGMVKVTDMIIVGILISLECLGLTVAYMNTAAHIFIPLAEFPAWAQVKNATTML</sequence>
<evidence type="ECO:0000256" key="4">
    <source>
        <dbReference type="ARBA" id="ARBA00022692"/>
    </source>
</evidence>
<proteinExistence type="inferred from homology"/>